<dbReference type="Proteomes" id="UP001217089">
    <property type="component" value="Unassembled WGS sequence"/>
</dbReference>
<dbReference type="Gene3D" id="1.10.10.60">
    <property type="entry name" value="Homeodomain-like"/>
    <property type="match status" value="1"/>
</dbReference>
<reference evidence="2 3" key="1">
    <citation type="submission" date="2022-12" db="EMBL/GenBank/DDBJ databases">
        <title>Chromosome-level genome of Tegillarca granosa.</title>
        <authorList>
            <person name="Kim J."/>
        </authorList>
    </citation>
    <scope>NUCLEOTIDE SEQUENCE [LARGE SCALE GENOMIC DNA]</scope>
    <source>
        <strain evidence="2">Teg-2019</strain>
        <tissue evidence="2">Adductor muscle</tissue>
    </source>
</reference>
<dbReference type="InterPro" id="IPR007889">
    <property type="entry name" value="HTH_Psq"/>
</dbReference>
<evidence type="ECO:0000313" key="3">
    <source>
        <dbReference type="Proteomes" id="UP001217089"/>
    </source>
</evidence>
<accession>A0ABQ9EBD8</accession>
<name>A0ABQ9EBD8_TEGGR</name>
<keyword evidence="3" id="KW-1185">Reference proteome</keyword>
<dbReference type="InterPro" id="IPR009057">
    <property type="entry name" value="Homeodomain-like_sf"/>
</dbReference>
<evidence type="ECO:0000259" key="1">
    <source>
        <dbReference type="Pfam" id="PF05225"/>
    </source>
</evidence>
<proteinExistence type="predicted"/>
<protein>
    <recommendedName>
        <fullName evidence="1">HTH psq-type domain-containing protein</fullName>
    </recommendedName>
</protein>
<dbReference type="SUPFAM" id="SSF46689">
    <property type="entry name" value="Homeodomain-like"/>
    <property type="match status" value="1"/>
</dbReference>
<dbReference type="EMBL" id="JARBDR010000918">
    <property type="protein sequence ID" value="KAJ8301136.1"/>
    <property type="molecule type" value="Genomic_DNA"/>
</dbReference>
<gene>
    <name evidence="2" type="ORF">KUTeg_020123</name>
</gene>
<feature type="domain" description="HTH psq-type" evidence="1">
    <location>
        <begin position="30"/>
        <end position="72"/>
    </location>
</feature>
<sequence>MLSRKYTKSSHVSFLNNILKFNQAKYRQWSPTAMLNAMQAIKDKNVSVRKAAKLYDVPLTTLRDRVDGRCSVETVKSGPEPLFSQEEEVRLVNFVSYMASLGYGLSRTHVLEVASDLAIYLGKRDRHHPLSMYWFYDFMGRWPELHVVKPRGLTAVRAQSASPKVIDRYFVELKSTLTKYNLLDKPQSIYNLDEKGISTEHRPPNIVAKRGVSSQAITSPRGANTTIIGCGNALGQQIPPYYIFAGNRMREELLSGCLPGLVSEFLDYITSIFVTKI</sequence>
<dbReference type="Pfam" id="PF05225">
    <property type="entry name" value="HTH_psq"/>
    <property type="match status" value="1"/>
</dbReference>
<evidence type="ECO:0000313" key="2">
    <source>
        <dbReference type="EMBL" id="KAJ8301136.1"/>
    </source>
</evidence>
<comment type="caution">
    <text evidence="2">The sequence shown here is derived from an EMBL/GenBank/DDBJ whole genome shotgun (WGS) entry which is preliminary data.</text>
</comment>
<organism evidence="2 3">
    <name type="scientific">Tegillarca granosa</name>
    <name type="common">Malaysian cockle</name>
    <name type="synonym">Anadara granosa</name>
    <dbReference type="NCBI Taxonomy" id="220873"/>
    <lineage>
        <taxon>Eukaryota</taxon>
        <taxon>Metazoa</taxon>
        <taxon>Spiralia</taxon>
        <taxon>Lophotrochozoa</taxon>
        <taxon>Mollusca</taxon>
        <taxon>Bivalvia</taxon>
        <taxon>Autobranchia</taxon>
        <taxon>Pteriomorphia</taxon>
        <taxon>Arcoida</taxon>
        <taxon>Arcoidea</taxon>
        <taxon>Arcidae</taxon>
        <taxon>Tegillarca</taxon>
    </lineage>
</organism>